<dbReference type="InterPro" id="IPR004046">
    <property type="entry name" value="GST_C"/>
</dbReference>
<dbReference type="Proteomes" id="UP001274830">
    <property type="component" value="Unassembled WGS sequence"/>
</dbReference>
<comment type="similarity">
    <text evidence="4">Belongs to the GST superfamily.</text>
</comment>
<evidence type="ECO:0000313" key="7">
    <source>
        <dbReference type="EMBL" id="KAK3674370.1"/>
    </source>
</evidence>
<proteinExistence type="inferred from homology"/>
<dbReference type="SUPFAM" id="SSF52833">
    <property type="entry name" value="Thioredoxin-like"/>
    <property type="match status" value="1"/>
</dbReference>
<dbReference type="InterPro" id="IPR036282">
    <property type="entry name" value="Glutathione-S-Trfase_C_sf"/>
</dbReference>
<evidence type="ECO:0000256" key="2">
    <source>
        <dbReference type="ARBA" id="ARBA00022679"/>
    </source>
</evidence>
<dbReference type="InterPro" id="IPR040079">
    <property type="entry name" value="Glutathione_S-Trfase"/>
</dbReference>
<dbReference type="InterPro" id="IPR036249">
    <property type="entry name" value="Thioredoxin-like_sf"/>
</dbReference>
<feature type="domain" description="GST C-terminal" evidence="6">
    <location>
        <begin position="91"/>
        <end position="220"/>
    </location>
</feature>
<dbReference type="EMBL" id="JAUTXT010000020">
    <property type="protein sequence ID" value="KAK3674370.1"/>
    <property type="molecule type" value="Genomic_DNA"/>
</dbReference>
<dbReference type="GO" id="GO:0005737">
    <property type="term" value="C:cytoplasm"/>
    <property type="evidence" value="ECO:0007669"/>
    <property type="project" value="TreeGrafter"/>
</dbReference>
<organism evidence="7 8">
    <name type="scientific">Recurvomyces mirabilis</name>
    <dbReference type="NCBI Taxonomy" id="574656"/>
    <lineage>
        <taxon>Eukaryota</taxon>
        <taxon>Fungi</taxon>
        <taxon>Dikarya</taxon>
        <taxon>Ascomycota</taxon>
        <taxon>Pezizomycotina</taxon>
        <taxon>Dothideomycetes</taxon>
        <taxon>Dothideomycetidae</taxon>
        <taxon>Mycosphaerellales</taxon>
        <taxon>Teratosphaeriaceae</taxon>
        <taxon>Recurvomyces</taxon>
    </lineage>
</organism>
<dbReference type="PANTHER" id="PTHR43900">
    <property type="entry name" value="GLUTATHIONE S-TRANSFERASE RHO"/>
    <property type="match status" value="1"/>
</dbReference>
<dbReference type="PANTHER" id="PTHR43900:SF3">
    <property type="entry name" value="GLUTATHIONE S-TRANSFERASE RHO"/>
    <property type="match status" value="1"/>
</dbReference>
<dbReference type="GO" id="GO:0004364">
    <property type="term" value="F:glutathione transferase activity"/>
    <property type="evidence" value="ECO:0007669"/>
    <property type="project" value="UniProtKB-EC"/>
</dbReference>
<dbReference type="GO" id="GO:0043295">
    <property type="term" value="F:glutathione binding"/>
    <property type="evidence" value="ECO:0007669"/>
    <property type="project" value="TreeGrafter"/>
</dbReference>
<dbReference type="SFLD" id="SFLDS00019">
    <property type="entry name" value="Glutathione_Transferase_(cytos"/>
    <property type="match status" value="1"/>
</dbReference>
<comment type="catalytic activity">
    <reaction evidence="3">
        <text>RX + glutathione = an S-substituted glutathione + a halide anion + H(+)</text>
        <dbReference type="Rhea" id="RHEA:16437"/>
        <dbReference type="ChEBI" id="CHEBI:15378"/>
        <dbReference type="ChEBI" id="CHEBI:16042"/>
        <dbReference type="ChEBI" id="CHEBI:17792"/>
        <dbReference type="ChEBI" id="CHEBI:57925"/>
        <dbReference type="ChEBI" id="CHEBI:90779"/>
        <dbReference type="EC" id="2.5.1.18"/>
    </reaction>
</comment>
<dbReference type="PROSITE" id="PS50405">
    <property type="entry name" value="GST_CTER"/>
    <property type="match status" value="1"/>
</dbReference>
<dbReference type="Pfam" id="PF00043">
    <property type="entry name" value="GST_C"/>
    <property type="match status" value="1"/>
</dbReference>
<keyword evidence="8" id="KW-1185">Reference proteome</keyword>
<name>A0AAE0WMC9_9PEZI</name>
<sequence>MPEFTLYGSAGSSNTDRVRLTLAEGGLSDYELVHINLRTGEQKSREHVERHPWGKVPAITFQDGFTLFESRAICKYLTKRYCFPLLPPASDIEATALVDQAESVEMLYFTDPAGKIGFEKFAKKMMGLPPNEAVVAEAVKSLESYFDVAERLLQQSDYMAGKDFTLIDIYYIPLIQRLFACGYGDLVSSRSHLNAWRERCMSRPAIQRLLSADREAMMAGNGP</sequence>
<evidence type="ECO:0000259" key="6">
    <source>
        <dbReference type="PROSITE" id="PS50405"/>
    </source>
</evidence>
<comment type="caution">
    <text evidence="7">The sequence shown here is derived from an EMBL/GenBank/DDBJ whole genome shotgun (WGS) entry which is preliminary data.</text>
</comment>
<dbReference type="EC" id="2.5.1.18" evidence="1"/>
<dbReference type="SUPFAM" id="SSF47616">
    <property type="entry name" value="GST C-terminal domain-like"/>
    <property type="match status" value="1"/>
</dbReference>
<dbReference type="Gene3D" id="3.40.30.10">
    <property type="entry name" value="Glutaredoxin"/>
    <property type="match status" value="1"/>
</dbReference>
<keyword evidence="2" id="KW-0808">Transferase</keyword>
<evidence type="ECO:0000256" key="3">
    <source>
        <dbReference type="ARBA" id="ARBA00047960"/>
    </source>
</evidence>
<evidence type="ECO:0000313" key="8">
    <source>
        <dbReference type="Proteomes" id="UP001274830"/>
    </source>
</evidence>
<dbReference type="InterPro" id="IPR010987">
    <property type="entry name" value="Glutathione-S-Trfase_C-like"/>
</dbReference>
<dbReference type="AlphaFoldDB" id="A0AAE0WMC9"/>
<accession>A0AAE0WMC9</accession>
<evidence type="ECO:0000256" key="4">
    <source>
        <dbReference type="RuleBase" id="RU003494"/>
    </source>
</evidence>
<dbReference type="Pfam" id="PF02798">
    <property type="entry name" value="GST_N"/>
    <property type="match status" value="1"/>
</dbReference>
<gene>
    <name evidence="7" type="ORF">LTR78_005839</name>
</gene>
<dbReference type="GO" id="GO:0006749">
    <property type="term" value="P:glutathione metabolic process"/>
    <property type="evidence" value="ECO:0007669"/>
    <property type="project" value="TreeGrafter"/>
</dbReference>
<evidence type="ECO:0000259" key="5">
    <source>
        <dbReference type="PROSITE" id="PS50404"/>
    </source>
</evidence>
<dbReference type="SFLD" id="SFLDG00358">
    <property type="entry name" value="Main_(cytGST)"/>
    <property type="match status" value="1"/>
</dbReference>
<dbReference type="Gene3D" id="1.20.1050.10">
    <property type="match status" value="1"/>
</dbReference>
<feature type="domain" description="GST N-terminal" evidence="5">
    <location>
        <begin position="2"/>
        <end position="85"/>
    </location>
</feature>
<dbReference type="InterPro" id="IPR004045">
    <property type="entry name" value="Glutathione_S-Trfase_N"/>
</dbReference>
<evidence type="ECO:0000256" key="1">
    <source>
        <dbReference type="ARBA" id="ARBA00012452"/>
    </source>
</evidence>
<protein>
    <recommendedName>
        <fullName evidence="1">glutathione transferase</fullName>
        <ecNumber evidence="1">2.5.1.18</ecNumber>
    </recommendedName>
</protein>
<dbReference type="PROSITE" id="PS50404">
    <property type="entry name" value="GST_NTER"/>
    <property type="match status" value="1"/>
</dbReference>
<reference evidence="7" key="1">
    <citation type="submission" date="2023-07" db="EMBL/GenBank/DDBJ databases">
        <title>Black Yeasts Isolated from many extreme environments.</title>
        <authorList>
            <person name="Coleine C."/>
            <person name="Stajich J.E."/>
            <person name="Selbmann L."/>
        </authorList>
    </citation>
    <scope>NUCLEOTIDE SEQUENCE</scope>
    <source>
        <strain evidence="7">CCFEE 5485</strain>
    </source>
</reference>